<evidence type="ECO:0000259" key="9">
    <source>
        <dbReference type="Pfam" id="PF07282"/>
    </source>
</evidence>
<evidence type="ECO:0008006" key="13">
    <source>
        <dbReference type="Google" id="ProtNLM"/>
    </source>
</evidence>
<proteinExistence type="inferred from homology"/>
<name>A0A0R1Y3Y7_9LACO</name>
<keyword evidence="3" id="KW-0815">Transposition</keyword>
<gene>
    <name evidence="11" type="ORF">FC83_GL001866</name>
</gene>
<accession>A0A0R1Y3Y7</accession>
<dbReference type="GO" id="GO:0032196">
    <property type="term" value="P:transposition"/>
    <property type="evidence" value="ECO:0007669"/>
    <property type="project" value="UniProtKB-KW"/>
</dbReference>
<dbReference type="NCBIfam" id="TIGR01766">
    <property type="entry name" value="IS200/IS605 family accessory protein TnpB-like domain"/>
    <property type="match status" value="1"/>
</dbReference>
<dbReference type="InterPro" id="IPR051399">
    <property type="entry name" value="RNA-guided_DNA_endo/Transpos"/>
</dbReference>
<keyword evidence="12" id="KW-1185">Reference proteome</keyword>
<comment type="similarity">
    <text evidence="1">In the C-terminal section; belongs to the transposase 35 family.</text>
</comment>
<dbReference type="AlphaFoldDB" id="A0A0R1Y3Y7"/>
<evidence type="ECO:0000256" key="1">
    <source>
        <dbReference type="ARBA" id="ARBA00008761"/>
    </source>
</evidence>
<dbReference type="EMBL" id="AZGA01000018">
    <property type="protein sequence ID" value="KRM35019.1"/>
    <property type="molecule type" value="Genomic_DNA"/>
</dbReference>
<feature type="domain" description="Probable transposase IS891/IS1136/IS1341" evidence="8">
    <location>
        <begin position="167"/>
        <end position="299"/>
    </location>
</feature>
<dbReference type="RefSeq" id="WP_057002473.1">
    <property type="nucleotide sequence ID" value="NZ_AZGA01000018.1"/>
</dbReference>
<dbReference type="InterPro" id="IPR021027">
    <property type="entry name" value="Transposase_put_HTH"/>
</dbReference>
<dbReference type="GO" id="GO:0003677">
    <property type="term" value="F:DNA binding"/>
    <property type="evidence" value="ECO:0007669"/>
    <property type="project" value="UniProtKB-KW"/>
</dbReference>
<sequence length="392" mass="45265">MVLKAFKLRIYPNQQQQDYLARAFGHTRWVWNQMLMMLLARRENLPKQWYLNNFALNYLLTRLKAETPWLREVDATMLINATRDLHDGFTRWFKHQNQMPKKKVRRWAQSATSNAVNGNIKILDDHHLQVPRMGVVYFRAGRLPAGKVKQLTLRQNAAGQYYVAVLCECENQTLPKTGKVVGGDLGLKALLNLSDGQIEPLFRYDKRLSKQLHEWEKKMARRRIGAKKAIARDKHEHPGNVRTLADFANYQKARRKVAAIKAHIANQRADQLQKYTTWLVRAYDLIVLEDLNVKGLLKNHKLARAISNASWGKLVTMIQYKCAWYGKQLILVPPAYTSQECAVCHARNHRLGLSKGQWLKVREWDCPNCGAHLDRDVNAAQNILSKGLKQSA</sequence>
<comment type="caution">
    <text evidence="11">The sequence shown here is derived from an EMBL/GenBank/DDBJ whole genome shotgun (WGS) entry which is preliminary data.</text>
</comment>
<evidence type="ECO:0000259" key="8">
    <source>
        <dbReference type="Pfam" id="PF01385"/>
    </source>
</evidence>
<dbReference type="GO" id="GO:0006310">
    <property type="term" value="P:DNA recombination"/>
    <property type="evidence" value="ECO:0007669"/>
    <property type="project" value="UniProtKB-KW"/>
</dbReference>
<keyword evidence="6" id="KW-0238">DNA-binding</keyword>
<evidence type="ECO:0000256" key="3">
    <source>
        <dbReference type="ARBA" id="ARBA00022578"/>
    </source>
</evidence>
<dbReference type="Pfam" id="PF12323">
    <property type="entry name" value="HTH_OrfB_IS605"/>
    <property type="match status" value="1"/>
</dbReference>
<evidence type="ECO:0000256" key="6">
    <source>
        <dbReference type="ARBA" id="ARBA00023125"/>
    </source>
</evidence>
<feature type="domain" description="Cas12f1-like TNB" evidence="9">
    <location>
        <begin position="311"/>
        <end position="383"/>
    </location>
</feature>
<evidence type="ECO:0000313" key="12">
    <source>
        <dbReference type="Proteomes" id="UP000051236"/>
    </source>
</evidence>
<organism evidence="11 12">
    <name type="scientific">Agrilactobacillus composti DSM 18527 = JCM 14202</name>
    <dbReference type="NCBI Taxonomy" id="1423734"/>
    <lineage>
        <taxon>Bacteria</taxon>
        <taxon>Bacillati</taxon>
        <taxon>Bacillota</taxon>
        <taxon>Bacilli</taxon>
        <taxon>Lactobacillales</taxon>
        <taxon>Lactobacillaceae</taxon>
        <taxon>Agrilactobacillus</taxon>
    </lineage>
</organism>
<keyword evidence="5" id="KW-0862">Zinc</keyword>
<dbReference type="Pfam" id="PF01385">
    <property type="entry name" value="OrfB_IS605"/>
    <property type="match status" value="1"/>
</dbReference>
<dbReference type="NCBIfam" id="NF040570">
    <property type="entry name" value="guided_TnpB"/>
    <property type="match status" value="1"/>
</dbReference>
<dbReference type="eggNOG" id="COG0675">
    <property type="taxonomic scope" value="Bacteria"/>
</dbReference>
<evidence type="ECO:0000259" key="10">
    <source>
        <dbReference type="Pfam" id="PF12323"/>
    </source>
</evidence>
<dbReference type="PATRIC" id="fig|1423734.3.peg.1889"/>
<evidence type="ECO:0000313" key="11">
    <source>
        <dbReference type="EMBL" id="KRM35019.1"/>
    </source>
</evidence>
<feature type="domain" description="Transposase putative helix-turn-helix" evidence="10">
    <location>
        <begin position="1"/>
        <end position="37"/>
    </location>
</feature>
<dbReference type="Pfam" id="PF07282">
    <property type="entry name" value="Cas12f1-like_TNB"/>
    <property type="match status" value="1"/>
</dbReference>
<keyword evidence="7" id="KW-0233">DNA recombination</keyword>
<dbReference type="InterPro" id="IPR001959">
    <property type="entry name" value="Transposase"/>
</dbReference>
<dbReference type="GO" id="GO:0046872">
    <property type="term" value="F:metal ion binding"/>
    <property type="evidence" value="ECO:0007669"/>
    <property type="project" value="UniProtKB-KW"/>
</dbReference>
<evidence type="ECO:0000256" key="7">
    <source>
        <dbReference type="ARBA" id="ARBA00023172"/>
    </source>
</evidence>
<evidence type="ECO:0000256" key="2">
    <source>
        <dbReference type="ARBA" id="ARBA00011044"/>
    </source>
</evidence>
<comment type="similarity">
    <text evidence="2">In the N-terminal section; belongs to the transposase 2 family.</text>
</comment>
<keyword evidence="4" id="KW-0479">Metal-binding</keyword>
<evidence type="ECO:0000256" key="4">
    <source>
        <dbReference type="ARBA" id="ARBA00022723"/>
    </source>
</evidence>
<protein>
    <recommendedName>
        <fullName evidence="13">Transposase</fullName>
    </recommendedName>
</protein>
<dbReference type="STRING" id="1423734.FC83_GL001866"/>
<dbReference type="PANTHER" id="PTHR30405:SF11">
    <property type="entry name" value="RNA-GUIDED DNA ENDONUCLEASE RV2885C-RELATED"/>
    <property type="match status" value="1"/>
</dbReference>
<reference evidence="11 12" key="1">
    <citation type="journal article" date="2015" name="Genome Announc.">
        <title>Expanding the biotechnology potential of lactobacilli through comparative genomics of 213 strains and associated genera.</title>
        <authorList>
            <person name="Sun Z."/>
            <person name="Harris H.M."/>
            <person name="McCann A."/>
            <person name="Guo C."/>
            <person name="Argimon S."/>
            <person name="Zhang W."/>
            <person name="Yang X."/>
            <person name="Jeffery I.B."/>
            <person name="Cooney J.C."/>
            <person name="Kagawa T.F."/>
            <person name="Liu W."/>
            <person name="Song Y."/>
            <person name="Salvetti E."/>
            <person name="Wrobel A."/>
            <person name="Rasinkangas P."/>
            <person name="Parkhill J."/>
            <person name="Rea M.C."/>
            <person name="O'Sullivan O."/>
            <person name="Ritari J."/>
            <person name="Douillard F.P."/>
            <person name="Paul Ross R."/>
            <person name="Yang R."/>
            <person name="Briner A.E."/>
            <person name="Felis G.E."/>
            <person name="de Vos W.M."/>
            <person name="Barrangou R."/>
            <person name="Klaenhammer T.R."/>
            <person name="Caufield P.W."/>
            <person name="Cui Y."/>
            <person name="Zhang H."/>
            <person name="O'Toole P.W."/>
        </authorList>
    </citation>
    <scope>NUCLEOTIDE SEQUENCE [LARGE SCALE GENOMIC DNA]</scope>
    <source>
        <strain evidence="11 12">DSM 18527</strain>
    </source>
</reference>
<dbReference type="Proteomes" id="UP000051236">
    <property type="component" value="Unassembled WGS sequence"/>
</dbReference>
<evidence type="ECO:0000256" key="5">
    <source>
        <dbReference type="ARBA" id="ARBA00022833"/>
    </source>
</evidence>
<dbReference type="PANTHER" id="PTHR30405">
    <property type="entry name" value="TRANSPOSASE"/>
    <property type="match status" value="1"/>
</dbReference>
<dbReference type="InterPro" id="IPR010095">
    <property type="entry name" value="Cas12f1-like_TNB"/>
</dbReference>